<sequence length="67" mass="7645">MPKHADSDPVKVGYSSSRDAQFNSRNGADELGYTWGEWRAMSRDQQADALTEYVFTLVDVWVEEDES</sequence>
<dbReference type="PATRIC" id="fig|512565.3.peg.2123"/>
<dbReference type="HOGENOM" id="CLU_2802742_0_0_11"/>
<organism evidence="2 3">
    <name type="scientific">Actinoplanes missouriensis (strain ATCC 14538 / DSM 43046 / CBS 188.64 / JCM 3121 / NBRC 102363 / NCIMB 12654 / NRRL B-3342 / UNCC 431)</name>
    <dbReference type="NCBI Taxonomy" id="512565"/>
    <lineage>
        <taxon>Bacteria</taxon>
        <taxon>Bacillati</taxon>
        <taxon>Actinomycetota</taxon>
        <taxon>Actinomycetes</taxon>
        <taxon>Micromonosporales</taxon>
        <taxon>Micromonosporaceae</taxon>
        <taxon>Actinoplanes</taxon>
    </lineage>
</organism>
<protein>
    <submittedName>
        <fullName evidence="2">Uncharacterized protein</fullName>
    </submittedName>
</protein>
<dbReference type="Proteomes" id="UP000007882">
    <property type="component" value="Chromosome"/>
</dbReference>
<dbReference type="RefSeq" id="WP_014442240.1">
    <property type="nucleotide sequence ID" value="NC_017093.1"/>
</dbReference>
<gene>
    <name evidence="2" type="ordered locus">AMIS_21250</name>
</gene>
<dbReference type="EMBL" id="AP012319">
    <property type="protein sequence ID" value="BAL87345.1"/>
    <property type="molecule type" value="Genomic_DNA"/>
</dbReference>
<evidence type="ECO:0000256" key="1">
    <source>
        <dbReference type="SAM" id="MobiDB-lite"/>
    </source>
</evidence>
<evidence type="ECO:0000313" key="3">
    <source>
        <dbReference type="Proteomes" id="UP000007882"/>
    </source>
</evidence>
<evidence type="ECO:0000313" key="2">
    <source>
        <dbReference type="EMBL" id="BAL87345.1"/>
    </source>
</evidence>
<dbReference type="STRING" id="512565.AMIS_21250"/>
<keyword evidence="3" id="KW-1185">Reference proteome</keyword>
<reference evidence="2 3" key="1">
    <citation type="submission" date="2012-02" db="EMBL/GenBank/DDBJ databases">
        <title>Complete genome sequence of Actinoplanes missouriensis 431 (= NBRC 102363).</title>
        <authorList>
            <person name="Ohnishi Y."/>
            <person name="Ishikawa J."/>
            <person name="Sekine M."/>
            <person name="Hosoyama A."/>
            <person name="Harada T."/>
            <person name="Narita H."/>
            <person name="Hata T."/>
            <person name="Konno Y."/>
            <person name="Tutikane K."/>
            <person name="Fujita N."/>
            <person name="Horinouchi S."/>
            <person name="Hayakawa M."/>
        </authorList>
    </citation>
    <scope>NUCLEOTIDE SEQUENCE [LARGE SCALE GENOMIC DNA]</scope>
    <source>
        <strain evidence="3">ATCC 14538 / DSM 43046 / CBS 188.64 / JCM 3121 / NBRC 102363 / NCIMB 12654 / NRRL B-3342 / UNCC 431</strain>
    </source>
</reference>
<accession>I0H2V8</accession>
<name>I0H2V8_ACTM4</name>
<dbReference type="KEGG" id="ams:AMIS_21250"/>
<dbReference type="AlphaFoldDB" id="I0H2V8"/>
<feature type="region of interest" description="Disordered" evidence="1">
    <location>
        <begin position="1"/>
        <end position="26"/>
    </location>
</feature>
<feature type="compositionally biased region" description="Polar residues" evidence="1">
    <location>
        <begin position="14"/>
        <end position="26"/>
    </location>
</feature>
<proteinExistence type="predicted"/>